<evidence type="ECO:0000256" key="2">
    <source>
        <dbReference type="ARBA" id="ARBA00022679"/>
    </source>
</evidence>
<dbReference type="PANTHER" id="PTHR22916">
    <property type="entry name" value="GLYCOSYLTRANSFERASE"/>
    <property type="match status" value="1"/>
</dbReference>
<keyword evidence="1" id="KW-0328">Glycosyltransferase</keyword>
<proteinExistence type="predicted"/>
<name>A0A7W8D1X4_9FIRM</name>
<dbReference type="InterPro" id="IPR001173">
    <property type="entry name" value="Glyco_trans_2-like"/>
</dbReference>
<accession>A0A7W8D1X4</accession>
<evidence type="ECO:0000259" key="3">
    <source>
        <dbReference type="Pfam" id="PF00535"/>
    </source>
</evidence>
<sequence>MRTKLSVVVPVYNVENYLKKCINSILSQTFKDFELILVDDGSTDNSGHICDEYDHQYEKVKVIHKENGGLSSARNAGIEIATGEYISFIDSDDYIDFNMFLTMIEALENTGKDIAVCGRVIDLWGEKEKIEFSLKKEKVYSREQAIEEVLLLRDIDVAAWDKIYRKFLFDSIRYPEGKISEDAAIIFQMLDISNGVVHVGTPFYHYIYRKNSISKSEYNRRQYDSYINCVNTEQFISQSYPQFLKQNKIYNTQVCGALLQSLSADLEVKKKYESDYKEFKRKFNEGYWTFLFTEGICIKKKIKLSFVYLNLYHVFIILKKSLSRRGYL</sequence>
<feature type="domain" description="Glycosyltransferase 2-like" evidence="3">
    <location>
        <begin position="6"/>
        <end position="134"/>
    </location>
</feature>
<organism evidence="4 5">
    <name type="scientific">Faecalicoccus acidiformans</name>
    <dbReference type="NCBI Taxonomy" id="915173"/>
    <lineage>
        <taxon>Bacteria</taxon>
        <taxon>Bacillati</taxon>
        <taxon>Bacillota</taxon>
        <taxon>Erysipelotrichia</taxon>
        <taxon>Erysipelotrichales</taxon>
        <taxon>Erysipelotrichaceae</taxon>
        <taxon>Faecalicoccus</taxon>
    </lineage>
</organism>
<gene>
    <name evidence="4" type="ORF">HNQ43_001792</name>
</gene>
<protein>
    <submittedName>
        <fullName evidence="4">Glycosyltransferase involved in cell wall biosynthesis</fullName>
    </submittedName>
</protein>
<evidence type="ECO:0000313" key="4">
    <source>
        <dbReference type="EMBL" id="MBB5185712.1"/>
    </source>
</evidence>
<dbReference type="PANTHER" id="PTHR22916:SF51">
    <property type="entry name" value="GLYCOSYLTRANSFERASE EPSH-RELATED"/>
    <property type="match status" value="1"/>
</dbReference>
<dbReference type="EMBL" id="JACHHD010000024">
    <property type="protein sequence ID" value="MBB5185712.1"/>
    <property type="molecule type" value="Genomic_DNA"/>
</dbReference>
<dbReference type="Gene3D" id="3.90.550.10">
    <property type="entry name" value="Spore Coat Polysaccharide Biosynthesis Protein SpsA, Chain A"/>
    <property type="match status" value="1"/>
</dbReference>
<dbReference type="AlphaFoldDB" id="A0A7W8D1X4"/>
<dbReference type="RefSeq" id="WP_183376925.1">
    <property type="nucleotide sequence ID" value="NZ_JACHHD010000024.1"/>
</dbReference>
<reference evidence="4 5" key="1">
    <citation type="submission" date="2020-08" db="EMBL/GenBank/DDBJ databases">
        <title>Genomic Encyclopedia of Type Strains, Phase IV (KMG-IV): sequencing the most valuable type-strain genomes for metagenomic binning, comparative biology and taxonomic classification.</title>
        <authorList>
            <person name="Goeker M."/>
        </authorList>
    </citation>
    <scope>NUCLEOTIDE SEQUENCE [LARGE SCALE GENOMIC DNA]</scope>
    <source>
        <strain evidence="4 5">DSM 26963</strain>
    </source>
</reference>
<comment type="caution">
    <text evidence="4">The sequence shown here is derived from an EMBL/GenBank/DDBJ whole genome shotgun (WGS) entry which is preliminary data.</text>
</comment>
<evidence type="ECO:0000256" key="1">
    <source>
        <dbReference type="ARBA" id="ARBA00022676"/>
    </source>
</evidence>
<dbReference type="SUPFAM" id="SSF53448">
    <property type="entry name" value="Nucleotide-diphospho-sugar transferases"/>
    <property type="match status" value="1"/>
</dbReference>
<keyword evidence="2 4" id="KW-0808">Transferase</keyword>
<dbReference type="Pfam" id="PF00535">
    <property type="entry name" value="Glycos_transf_2"/>
    <property type="match status" value="1"/>
</dbReference>
<dbReference type="InterPro" id="IPR029044">
    <property type="entry name" value="Nucleotide-diphossugar_trans"/>
</dbReference>
<dbReference type="Proteomes" id="UP000521313">
    <property type="component" value="Unassembled WGS sequence"/>
</dbReference>
<evidence type="ECO:0000313" key="5">
    <source>
        <dbReference type="Proteomes" id="UP000521313"/>
    </source>
</evidence>
<dbReference type="GO" id="GO:0016757">
    <property type="term" value="F:glycosyltransferase activity"/>
    <property type="evidence" value="ECO:0007669"/>
    <property type="project" value="UniProtKB-KW"/>
</dbReference>
<dbReference type="CDD" id="cd00761">
    <property type="entry name" value="Glyco_tranf_GTA_type"/>
    <property type="match status" value="1"/>
</dbReference>